<organism evidence="1 2">
    <name type="scientific">[Candida] jaroonii</name>
    <dbReference type="NCBI Taxonomy" id="467808"/>
    <lineage>
        <taxon>Eukaryota</taxon>
        <taxon>Fungi</taxon>
        <taxon>Dikarya</taxon>
        <taxon>Ascomycota</taxon>
        <taxon>Saccharomycotina</taxon>
        <taxon>Pichiomycetes</taxon>
        <taxon>Debaryomycetaceae</taxon>
        <taxon>Yamadazyma</taxon>
    </lineage>
</organism>
<reference evidence="1" key="1">
    <citation type="submission" date="2022-06" db="EMBL/GenBank/DDBJ databases">
        <authorList>
            <person name="Legras J.-L."/>
            <person name="Devillers H."/>
            <person name="Grondin C."/>
        </authorList>
    </citation>
    <scope>NUCLEOTIDE SEQUENCE</scope>
    <source>
        <strain evidence="1">CLIB 1444</strain>
    </source>
</reference>
<accession>A0ACA9YB52</accession>
<name>A0ACA9YB52_9ASCO</name>
<sequence length="444" mass="51012">MSTISYANIAANGSGSSSSSPSITKGELSLQTNPEINELNEKLQETKIESDESESKENLDEDKLKAKDKKLAPAPVPQTSAWGSTATIIPTDNDQVKWPTPPENYKSKPISNQKFIKPITNKWVPLDDAKVILPTARQNQTKNKNKNKKNKNKKPSSGNKKEKSDKSDKKEKVEKVEKSEKVEKLDKPTEKPVEKSGKSSEKVVNTPSPNSKKSEKDDTESSTTDSTIQSNVNEDKVDESNSNGFHQPQPYQMNYNTRQFRMPSNYRMNNRYSLPNNYNNGYMQMSYPPQHHQSLPINQYYPPPQQYQQQFQQYPYPNPYYQQNQQYQPPVVVPPPISPKQDPINALTQQLDYYFSLENLIKDIYLRKNFDNEGWINLSTILNFKRVQIIINNIKSLNLNKDLDTLIINSLNGCSNIEIENNDNELNTIKLRVKENYKQWILEN</sequence>
<proteinExistence type="predicted"/>
<evidence type="ECO:0000313" key="2">
    <source>
        <dbReference type="Proteomes" id="UP001152531"/>
    </source>
</evidence>
<protein>
    <submittedName>
        <fullName evidence="1">Uncharacterized protein</fullName>
    </submittedName>
</protein>
<evidence type="ECO:0000313" key="1">
    <source>
        <dbReference type="EMBL" id="CAH6722061.1"/>
    </source>
</evidence>
<dbReference type="Proteomes" id="UP001152531">
    <property type="component" value="Unassembled WGS sequence"/>
</dbReference>
<comment type="caution">
    <text evidence="1">The sequence shown here is derived from an EMBL/GenBank/DDBJ whole genome shotgun (WGS) entry which is preliminary data.</text>
</comment>
<gene>
    <name evidence="1" type="ORF">CLIB1444_08S00958</name>
</gene>
<dbReference type="EMBL" id="CALSDN010000008">
    <property type="protein sequence ID" value="CAH6722061.1"/>
    <property type="molecule type" value="Genomic_DNA"/>
</dbReference>
<keyword evidence="2" id="KW-1185">Reference proteome</keyword>